<dbReference type="UniPathway" id="UPA00394">
    <property type="reaction ID" value="UER00652"/>
</dbReference>
<evidence type="ECO:0000313" key="11">
    <source>
        <dbReference type="Proteomes" id="UP000321800"/>
    </source>
</evidence>
<keyword evidence="6" id="KW-0456">Lyase</keyword>
<dbReference type="Proteomes" id="UP000321800">
    <property type="component" value="Unassembled WGS sequence"/>
</dbReference>
<comment type="caution">
    <text evidence="9">The sequence shown here is derived from an EMBL/GenBank/DDBJ whole genome shotgun (WGS) entry which is preliminary data.</text>
</comment>
<dbReference type="InterPro" id="IPR036778">
    <property type="entry name" value="OHCU_decarboxylase_sf"/>
</dbReference>
<gene>
    <name evidence="9" type="ORF">AD947_05870</name>
    <name evidence="8" type="ORF">ATR01nite_14580</name>
</gene>
<sequence length="178" mass="20076">MSNPLMQSINDMSRDRFVSTFGSVFDHATWAAEEAYECRPFADVKSLFTTLTAMVRAAPDEARRRVVRAYPGLETFLAVASAEALTQPVSDVPADLNRLSSEEFAQFRALNKAYQERFDMPFVIYAQDLTRAEVMKALEQRLRYEPEVETATALGEVAKFARVKLAEICQKLEPGQPK</sequence>
<protein>
    <recommendedName>
        <fullName evidence="3">2-oxo-4-hydroxy-4-carboxy-5-ureidoimidazoline decarboxylase</fullName>
        <ecNumber evidence="3">4.1.1.97</ecNumber>
    </recommendedName>
</protein>
<evidence type="ECO:0000256" key="5">
    <source>
        <dbReference type="ARBA" id="ARBA00022793"/>
    </source>
</evidence>
<evidence type="ECO:0000313" key="9">
    <source>
        <dbReference type="EMBL" id="KXV58551.1"/>
    </source>
</evidence>
<dbReference type="GO" id="GO:0051997">
    <property type="term" value="F:2-oxo-4-hydroxy-4-carboxy-5-ureidoimidazoline decarboxylase activity"/>
    <property type="evidence" value="ECO:0007669"/>
    <property type="project" value="UniProtKB-EC"/>
</dbReference>
<dbReference type="PANTHER" id="PTHR43466">
    <property type="entry name" value="2-OXO-4-HYDROXY-4-CARBOXY-5-UREIDOIMIDAZOLINE DECARBOXYLASE-RELATED"/>
    <property type="match status" value="1"/>
</dbReference>
<evidence type="ECO:0000256" key="3">
    <source>
        <dbReference type="ARBA" id="ARBA00012257"/>
    </source>
</evidence>
<dbReference type="RefSeq" id="WP_045542776.1">
    <property type="nucleotide sequence ID" value="NZ_BJVR01000011.1"/>
</dbReference>
<dbReference type="InterPro" id="IPR017580">
    <property type="entry name" value="OHCU_decarboxylase-1"/>
</dbReference>
<dbReference type="GO" id="GO:0000255">
    <property type="term" value="P:allantoin metabolic process"/>
    <property type="evidence" value="ECO:0007669"/>
    <property type="project" value="InterPro"/>
</dbReference>
<dbReference type="Gene3D" id="1.10.3330.10">
    <property type="entry name" value="Oxo-4-hydroxy-4-carboxy-5-ureidoimidazoline decarboxylase"/>
    <property type="match status" value="1"/>
</dbReference>
<evidence type="ECO:0000256" key="1">
    <source>
        <dbReference type="ARBA" id="ARBA00001163"/>
    </source>
</evidence>
<dbReference type="OrthoDB" id="9800909at2"/>
<name>A0A0C9LJE1_9PROT</name>
<dbReference type="InterPro" id="IPR018020">
    <property type="entry name" value="OHCU_decarboxylase"/>
</dbReference>
<reference evidence="8 11" key="2">
    <citation type="submission" date="2019-07" db="EMBL/GenBank/DDBJ databases">
        <title>Whole genome shotgun sequence of Acetobacter tropicalis NBRC 16470.</title>
        <authorList>
            <person name="Hosoyama A."/>
            <person name="Uohara A."/>
            <person name="Ohji S."/>
            <person name="Ichikawa N."/>
        </authorList>
    </citation>
    <scope>NUCLEOTIDE SEQUENCE [LARGE SCALE GENOMIC DNA]</scope>
    <source>
        <strain evidence="8 11">NBRC 16470</strain>
    </source>
</reference>
<feature type="domain" description="Oxo-4-hydroxy-4-carboxy-5-ureidoimidazoline decarboxylase" evidence="7">
    <location>
        <begin position="10"/>
        <end position="165"/>
    </location>
</feature>
<reference evidence="9 10" key="1">
    <citation type="submission" date="2015-06" db="EMBL/GenBank/DDBJ databases">
        <title>Improved classification and identification of acetic acid bacteria using matrix-assisted laser desorption/ionization time-of-flight mass spectrometry; Gluconobacter nephelii and Gluconobacter uchimurae are later heterotypic synonyms of Gluconobacter japonicus and Gluconobacter oxydans, respectively.</title>
        <authorList>
            <person name="Li L."/>
            <person name="Cleenwerck I."/>
            <person name="De Vuyst L."/>
            <person name="Vandamme P."/>
        </authorList>
    </citation>
    <scope>NUCLEOTIDE SEQUENCE [LARGE SCALE GENOMIC DNA]</scope>
    <source>
        <strain evidence="9 10">LMG 1663</strain>
    </source>
</reference>
<comment type="pathway">
    <text evidence="2">Purine metabolism; urate degradation; (S)-allantoin from urate: step 3/3.</text>
</comment>
<dbReference type="EC" id="4.1.1.97" evidence="3"/>
<evidence type="ECO:0000313" key="10">
    <source>
        <dbReference type="Proteomes" id="UP000075411"/>
    </source>
</evidence>
<dbReference type="Proteomes" id="UP000075411">
    <property type="component" value="Unassembled WGS sequence"/>
</dbReference>
<dbReference type="EMBL" id="LHZT01000113">
    <property type="protein sequence ID" value="KXV58551.1"/>
    <property type="molecule type" value="Genomic_DNA"/>
</dbReference>
<evidence type="ECO:0000259" key="7">
    <source>
        <dbReference type="Pfam" id="PF09349"/>
    </source>
</evidence>
<dbReference type="EMBL" id="BJVR01000011">
    <property type="protein sequence ID" value="GEL50383.1"/>
    <property type="molecule type" value="Genomic_DNA"/>
</dbReference>
<dbReference type="GO" id="GO:0019628">
    <property type="term" value="P:urate catabolic process"/>
    <property type="evidence" value="ECO:0007669"/>
    <property type="project" value="UniProtKB-UniPathway"/>
</dbReference>
<evidence type="ECO:0000313" key="8">
    <source>
        <dbReference type="EMBL" id="GEL50383.1"/>
    </source>
</evidence>
<comment type="catalytic activity">
    <reaction evidence="1">
        <text>5-hydroxy-2-oxo-4-ureido-2,5-dihydro-1H-imidazole-5-carboxylate + H(+) = (S)-allantoin + CO2</text>
        <dbReference type="Rhea" id="RHEA:26301"/>
        <dbReference type="ChEBI" id="CHEBI:15378"/>
        <dbReference type="ChEBI" id="CHEBI:15678"/>
        <dbReference type="ChEBI" id="CHEBI:16526"/>
        <dbReference type="ChEBI" id="CHEBI:58639"/>
        <dbReference type="EC" id="4.1.1.97"/>
    </reaction>
</comment>
<evidence type="ECO:0000256" key="4">
    <source>
        <dbReference type="ARBA" id="ARBA00022631"/>
    </source>
</evidence>
<dbReference type="AlphaFoldDB" id="A0A0C9LJE1"/>
<proteinExistence type="predicted"/>
<evidence type="ECO:0000256" key="6">
    <source>
        <dbReference type="ARBA" id="ARBA00023239"/>
    </source>
</evidence>
<organism evidence="9 10">
    <name type="scientific">Acetobacter tropicalis</name>
    <dbReference type="NCBI Taxonomy" id="104102"/>
    <lineage>
        <taxon>Bacteria</taxon>
        <taxon>Pseudomonadati</taxon>
        <taxon>Pseudomonadota</taxon>
        <taxon>Alphaproteobacteria</taxon>
        <taxon>Acetobacterales</taxon>
        <taxon>Acetobacteraceae</taxon>
        <taxon>Acetobacter</taxon>
    </lineage>
</organism>
<keyword evidence="4" id="KW-0659">Purine metabolism</keyword>
<dbReference type="Pfam" id="PF09349">
    <property type="entry name" value="OHCU_decarbox"/>
    <property type="match status" value="1"/>
</dbReference>
<dbReference type="PANTHER" id="PTHR43466:SF1">
    <property type="entry name" value="2-OXO-4-HYDROXY-4-CARBOXY-5-UREIDOIMIDAZOLINE DECARBOXYLASE-RELATED"/>
    <property type="match status" value="1"/>
</dbReference>
<dbReference type="GO" id="GO:0006144">
    <property type="term" value="P:purine nucleobase metabolic process"/>
    <property type="evidence" value="ECO:0007669"/>
    <property type="project" value="UniProtKB-KW"/>
</dbReference>
<accession>A0A0C9LJE1</accession>
<keyword evidence="5" id="KW-0210">Decarboxylase</keyword>
<dbReference type="NCBIfam" id="TIGR03164">
    <property type="entry name" value="UHCUDC"/>
    <property type="match status" value="1"/>
</dbReference>
<dbReference type="SUPFAM" id="SSF158694">
    <property type="entry name" value="UraD-Like"/>
    <property type="match status" value="1"/>
</dbReference>
<dbReference type="PATRIC" id="fig|104102.11.peg.1114"/>
<evidence type="ECO:0000256" key="2">
    <source>
        <dbReference type="ARBA" id="ARBA00004754"/>
    </source>
</evidence>